<organism evidence="2 3">
    <name type="scientific">Micromonospora echinofusca</name>
    <dbReference type="NCBI Taxonomy" id="47858"/>
    <lineage>
        <taxon>Bacteria</taxon>
        <taxon>Bacillati</taxon>
        <taxon>Actinomycetota</taxon>
        <taxon>Actinomycetes</taxon>
        <taxon>Micromonosporales</taxon>
        <taxon>Micromonosporaceae</taxon>
        <taxon>Micromonospora</taxon>
    </lineage>
</organism>
<feature type="compositionally biased region" description="Low complexity" evidence="1">
    <location>
        <begin position="43"/>
        <end position="63"/>
    </location>
</feature>
<dbReference type="AlphaFoldDB" id="A0A1C5GHZ2"/>
<name>A0A1C5GHZ2_MICEH</name>
<dbReference type="EMBL" id="LT607733">
    <property type="protein sequence ID" value="SCG18696.1"/>
    <property type="molecule type" value="Genomic_DNA"/>
</dbReference>
<dbReference type="GeneID" id="95804722"/>
<dbReference type="RefSeq" id="WP_089002266.1">
    <property type="nucleotide sequence ID" value="NZ_JBFAAC010000003.1"/>
</dbReference>
<evidence type="ECO:0000256" key="1">
    <source>
        <dbReference type="SAM" id="MobiDB-lite"/>
    </source>
</evidence>
<proteinExistence type="predicted"/>
<protein>
    <submittedName>
        <fullName evidence="2">Uncharacterized protein</fullName>
    </submittedName>
</protein>
<evidence type="ECO:0000313" key="3">
    <source>
        <dbReference type="Proteomes" id="UP000198251"/>
    </source>
</evidence>
<dbReference type="Proteomes" id="UP000198251">
    <property type="component" value="Chromosome I"/>
</dbReference>
<feature type="region of interest" description="Disordered" evidence="1">
    <location>
        <begin position="28"/>
        <end position="63"/>
    </location>
</feature>
<accession>A0A1C5GHZ2</accession>
<reference evidence="2 3" key="1">
    <citation type="submission" date="2016-06" db="EMBL/GenBank/DDBJ databases">
        <authorList>
            <person name="Kjaerup R.B."/>
            <person name="Dalgaard T.S."/>
            <person name="Juul-Madsen H.R."/>
        </authorList>
    </citation>
    <scope>NUCLEOTIDE SEQUENCE [LARGE SCALE GENOMIC DNA]</scope>
    <source>
        <strain evidence="2 3">DSM 43913</strain>
    </source>
</reference>
<evidence type="ECO:0000313" key="2">
    <source>
        <dbReference type="EMBL" id="SCG18696.1"/>
    </source>
</evidence>
<sequence length="166" mass="17250">MSRSVVYARRAAATVALGVLAVGCQDSAREEAARGGATPPSPTATASATAPSPSPVATTAANTAEVCREVDRAIVAGSRRIATDSAASVSRDLTGEQVADQLRRNLAKLADDVRAQARRAADPQIRALIEDTAERIDAGSRAPRPAAWMDATFTGIPPKLTRECRA</sequence>
<gene>
    <name evidence="2" type="ORF">GA0070610_5047</name>
</gene>
<keyword evidence="3" id="KW-1185">Reference proteome</keyword>
<dbReference type="PROSITE" id="PS51257">
    <property type="entry name" value="PROKAR_LIPOPROTEIN"/>
    <property type="match status" value="1"/>
</dbReference>